<reference evidence="1" key="2">
    <citation type="submission" date="2022-01" db="EMBL/GenBank/DDBJ databases">
        <authorList>
            <person name="Yamashiro T."/>
            <person name="Shiraishi A."/>
            <person name="Satake H."/>
            <person name="Nakayama K."/>
        </authorList>
    </citation>
    <scope>NUCLEOTIDE SEQUENCE</scope>
</reference>
<name>A0ABQ4ZQD4_9ASTR</name>
<sequence>MTRRAGGSLSTLAPKMGLGKSSWGLATKCDQPGHVLLIARAEAVNPVQASMVDGAMLVMIAMVSVVCSMISEVNLRLTEWTELYMGNSANAVIKGEGRNEHTILRGSGNFLGRGNNGEKGIKSEIESILQKPIRGARGFTLLVVNPLEYINGFQEEDDKLIGTVDKRLSKEVIDKKDMGLADVIWNKDHTKLKNGLVFKSRTLRGQILNTHMRGIRQARISN</sequence>
<dbReference type="Proteomes" id="UP001151760">
    <property type="component" value="Unassembled WGS sequence"/>
</dbReference>
<keyword evidence="2" id="KW-1185">Reference proteome</keyword>
<reference evidence="1" key="1">
    <citation type="journal article" date="2022" name="Int. J. Mol. Sci.">
        <title>Draft Genome of Tanacetum Coccineum: Genomic Comparison of Closely Related Tanacetum-Family Plants.</title>
        <authorList>
            <person name="Yamashiro T."/>
            <person name="Shiraishi A."/>
            <person name="Nakayama K."/>
            <person name="Satake H."/>
        </authorList>
    </citation>
    <scope>NUCLEOTIDE SEQUENCE</scope>
</reference>
<organism evidence="1 2">
    <name type="scientific">Tanacetum coccineum</name>
    <dbReference type="NCBI Taxonomy" id="301880"/>
    <lineage>
        <taxon>Eukaryota</taxon>
        <taxon>Viridiplantae</taxon>
        <taxon>Streptophyta</taxon>
        <taxon>Embryophyta</taxon>
        <taxon>Tracheophyta</taxon>
        <taxon>Spermatophyta</taxon>
        <taxon>Magnoliopsida</taxon>
        <taxon>eudicotyledons</taxon>
        <taxon>Gunneridae</taxon>
        <taxon>Pentapetalae</taxon>
        <taxon>asterids</taxon>
        <taxon>campanulids</taxon>
        <taxon>Asterales</taxon>
        <taxon>Asteraceae</taxon>
        <taxon>Asteroideae</taxon>
        <taxon>Anthemideae</taxon>
        <taxon>Anthemidinae</taxon>
        <taxon>Tanacetum</taxon>
    </lineage>
</organism>
<accession>A0ABQ4ZQD4</accession>
<dbReference type="EMBL" id="BQNB010011585">
    <property type="protein sequence ID" value="GJS92494.1"/>
    <property type="molecule type" value="Genomic_DNA"/>
</dbReference>
<gene>
    <name evidence="1" type="ORF">Tco_0799462</name>
</gene>
<comment type="caution">
    <text evidence="1">The sequence shown here is derived from an EMBL/GenBank/DDBJ whole genome shotgun (WGS) entry which is preliminary data.</text>
</comment>
<proteinExistence type="predicted"/>
<evidence type="ECO:0000313" key="1">
    <source>
        <dbReference type="EMBL" id="GJS92494.1"/>
    </source>
</evidence>
<evidence type="ECO:0000313" key="2">
    <source>
        <dbReference type="Proteomes" id="UP001151760"/>
    </source>
</evidence>
<protein>
    <submittedName>
        <fullName evidence="1">Uncharacterized protein</fullName>
    </submittedName>
</protein>